<keyword evidence="2" id="KW-1185">Reference proteome</keyword>
<organism evidence="1 2">
    <name type="scientific">Knipowitschia caucasica</name>
    <name type="common">Caucasian dwarf goby</name>
    <name type="synonym">Pomatoschistus caucasicus</name>
    <dbReference type="NCBI Taxonomy" id="637954"/>
    <lineage>
        <taxon>Eukaryota</taxon>
        <taxon>Metazoa</taxon>
        <taxon>Chordata</taxon>
        <taxon>Craniata</taxon>
        <taxon>Vertebrata</taxon>
        <taxon>Euteleostomi</taxon>
        <taxon>Actinopterygii</taxon>
        <taxon>Neopterygii</taxon>
        <taxon>Teleostei</taxon>
        <taxon>Neoteleostei</taxon>
        <taxon>Acanthomorphata</taxon>
        <taxon>Gobiaria</taxon>
        <taxon>Gobiiformes</taxon>
        <taxon>Gobioidei</taxon>
        <taxon>Gobiidae</taxon>
        <taxon>Gobiinae</taxon>
        <taxon>Knipowitschia</taxon>
    </lineage>
</organism>
<accession>A0AAV2IPZ2</accession>
<name>A0AAV2IPZ2_KNICA</name>
<dbReference type="EMBL" id="OZ035823">
    <property type="protein sequence ID" value="CAL1567209.1"/>
    <property type="molecule type" value="Genomic_DNA"/>
</dbReference>
<evidence type="ECO:0000313" key="1">
    <source>
        <dbReference type="EMBL" id="CAL1567209.1"/>
    </source>
</evidence>
<sequence length="87" mass="10023">MDLRDLLEDWPWSLQILGSVWFESLGVCTTRISDGRGSPRWALCLHVLQTLRVEVPAERLLEQQDVCVNVLGPLTSDDSYVWLFLQH</sequence>
<dbReference type="AlphaFoldDB" id="A0AAV2IPZ2"/>
<protein>
    <submittedName>
        <fullName evidence="1">Uncharacterized protein</fullName>
    </submittedName>
</protein>
<evidence type="ECO:0000313" key="2">
    <source>
        <dbReference type="Proteomes" id="UP001497482"/>
    </source>
</evidence>
<dbReference type="Proteomes" id="UP001497482">
    <property type="component" value="Chromosome 1"/>
</dbReference>
<reference evidence="1 2" key="1">
    <citation type="submission" date="2024-04" db="EMBL/GenBank/DDBJ databases">
        <authorList>
            <person name="Waldvogel A.-M."/>
            <person name="Schoenle A."/>
        </authorList>
    </citation>
    <scope>NUCLEOTIDE SEQUENCE [LARGE SCALE GENOMIC DNA]</scope>
</reference>
<gene>
    <name evidence="1" type="ORF">KC01_LOCUS39</name>
</gene>
<proteinExistence type="predicted"/>